<name>A0ABV0PTZ0_9TELE</name>
<reference evidence="2 3" key="1">
    <citation type="submission" date="2021-06" db="EMBL/GenBank/DDBJ databases">
        <authorList>
            <person name="Palmer J.M."/>
        </authorList>
    </citation>
    <scope>NUCLEOTIDE SEQUENCE [LARGE SCALE GENOMIC DNA]</scope>
    <source>
        <strain evidence="2 3">GA_2019</strain>
        <tissue evidence="2">Muscle</tissue>
    </source>
</reference>
<evidence type="ECO:0000313" key="3">
    <source>
        <dbReference type="Proteomes" id="UP001476798"/>
    </source>
</evidence>
<comment type="caution">
    <text evidence="2">The sequence shown here is derived from an EMBL/GenBank/DDBJ whole genome shotgun (WGS) entry which is preliminary data.</text>
</comment>
<feature type="non-terminal residue" evidence="2">
    <location>
        <position position="1"/>
    </location>
</feature>
<dbReference type="Proteomes" id="UP001476798">
    <property type="component" value="Unassembled WGS sequence"/>
</dbReference>
<gene>
    <name evidence="2" type="primary">MYH4</name>
    <name evidence="2" type="ORF">GOODEAATRI_034285</name>
</gene>
<organism evidence="2 3">
    <name type="scientific">Goodea atripinnis</name>
    <dbReference type="NCBI Taxonomy" id="208336"/>
    <lineage>
        <taxon>Eukaryota</taxon>
        <taxon>Metazoa</taxon>
        <taxon>Chordata</taxon>
        <taxon>Craniata</taxon>
        <taxon>Vertebrata</taxon>
        <taxon>Euteleostomi</taxon>
        <taxon>Actinopterygii</taxon>
        <taxon>Neopterygii</taxon>
        <taxon>Teleostei</taxon>
        <taxon>Neoteleostei</taxon>
        <taxon>Acanthomorphata</taxon>
        <taxon>Ovalentaria</taxon>
        <taxon>Atherinomorphae</taxon>
        <taxon>Cyprinodontiformes</taxon>
        <taxon>Goodeidae</taxon>
        <taxon>Goodea</taxon>
    </lineage>
</organism>
<dbReference type="EMBL" id="JAHRIO010088386">
    <property type="protein sequence ID" value="MEQ2186971.1"/>
    <property type="molecule type" value="Genomic_DNA"/>
</dbReference>
<protein>
    <submittedName>
        <fullName evidence="2">Myosin-4</fullName>
    </submittedName>
</protein>
<proteinExistence type="predicted"/>
<dbReference type="Gene3D" id="1.20.5.370">
    <property type="match status" value="1"/>
</dbReference>
<sequence length="71" mass="7996">DAQLHLDDALRGQEDMKEQVAMVERRNGLMVAEIEELRAALEQTERARKVAEQELVDASERVGLLHSQVGL</sequence>
<evidence type="ECO:0000313" key="2">
    <source>
        <dbReference type="EMBL" id="MEQ2186971.1"/>
    </source>
</evidence>
<keyword evidence="1" id="KW-0175">Coiled coil</keyword>
<feature type="coiled-coil region" evidence="1">
    <location>
        <begin position="27"/>
        <end position="61"/>
    </location>
</feature>
<dbReference type="InterPro" id="IPR014751">
    <property type="entry name" value="XRCC4-like_C"/>
</dbReference>
<evidence type="ECO:0000256" key="1">
    <source>
        <dbReference type="SAM" id="Coils"/>
    </source>
</evidence>
<keyword evidence="3" id="KW-1185">Reference proteome</keyword>
<accession>A0ABV0PTZ0</accession>